<keyword evidence="3" id="KW-1185">Reference proteome</keyword>
<protein>
    <submittedName>
        <fullName evidence="2">Uncharacterized protein</fullName>
    </submittedName>
</protein>
<organism evidence="2 3">
    <name type="scientific">Gaetbulibacter aestuarii</name>
    <dbReference type="NCBI Taxonomy" id="1502358"/>
    <lineage>
        <taxon>Bacteria</taxon>
        <taxon>Pseudomonadati</taxon>
        <taxon>Bacteroidota</taxon>
        <taxon>Flavobacteriia</taxon>
        <taxon>Flavobacteriales</taxon>
        <taxon>Flavobacteriaceae</taxon>
        <taxon>Gaetbulibacter</taxon>
    </lineage>
</organism>
<gene>
    <name evidence="2" type="ORF">V8G58_02375</name>
</gene>
<evidence type="ECO:0000313" key="3">
    <source>
        <dbReference type="Proteomes" id="UP001610100"/>
    </source>
</evidence>
<keyword evidence="1" id="KW-0732">Signal</keyword>
<reference evidence="2 3" key="1">
    <citation type="submission" date="2024-02" db="EMBL/GenBank/DDBJ databases">
        <title>A Gaetbulibacter species isolated from tidal flats and genomic insights of their niches.</title>
        <authorList>
            <person name="Ye Y."/>
        </authorList>
    </citation>
    <scope>NUCLEOTIDE SEQUENCE [LARGE SCALE GENOMIC DNA]</scope>
    <source>
        <strain evidence="2 3">KYW382</strain>
    </source>
</reference>
<evidence type="ECO:0000313" key="2">
    <source>
        <dbReference type="EMBL" id="MFH6770765.1"/>
    </source>
</evidence>
<sequence>MKKQITLLFTLGLLTCSMAISQEVNFEKFINEIQKTNSEAGEINLTWWIPKEFWEVTFKREKTMQEDQIEELLEILDPYVIFAVVDGEVGPFGGLTYTPSDSIAKTIKIIDTDNVVYRPIETNNLNPNIQNLLSAFKPILKNMMGQLGENMNFYVFSDRKDSNERLADPLTKGQIQLAYCKKNFIWKFPIGSLLPLKTCPVDNELLNGSWNYCPFHGEALITKG</sequence>
<feature type="chain" id="PRO_5045498942" evidence="1">
    <location>
        <begin position="22"/>
        <end position="224"/>
    </location>
</feature>
<accession>A0ABW7MVR4</accession>
<dbReference type="EMBL" id="JBAWKB010000001">
    <property type="protein sequence ID" value="MFH6770765.1"/>
    <property type="molecule type" value="Genomic_DNA"/>
</dbReference>
<evidence type="ECO:0000256" key="1">
    <source>
        <dbReference type="SAM" id="SignalP"/>
    </source>
</evidence>
<proteinExistence type="predicted"/>
<name>A0ABW7MVR4_9FLAO</name>
<dbReference type="RefSeq" id="WP_344739279.1">
    <property type="nucleotide sequence ID" value="NZ_BAABAY010000001.1"/>
</dbReference>
<feature type="signal peptide" evidence="1">
    <location>
        <begin position="1"/>
        <end position="21"/>
    </location>
</feature>
<comment type="caution">
    <text evidence="2">The sequence shown here is derived from an EMBL/GenBank/DDBJ whole genome shotgun (WGS) entry which is preliminary data.</text>
</comment>
<dbReference type="Proteomes" id="UP001610100">
    <property type="component" value="Unassembled WGS sequence"/>
</dbReference>